<evidence type="ECO:0000313" key="2">
    <source>
        <dbReference type="Proteomes" id="UP000499080"/>
    </source>
</evidence>
<gene>
    <name evidence="1" type="ORF">AVEN_229394_1</name>
</gene>
<name>A0A4Y2V291_ARAVE</name>
<accession>A0A4Y2V291</accession>
<keyword evidence="2" id="KW-1185">Reference proteome</keyword>
<dbReference type="AlphaFoldDB" id="A0A4Y2V291"/>
<sequence>MVGGRCLGEGACGNSGNELADHYARIATTSGDEMDIPSPYSYVKFKIKRNIIEEWEKYWLNDDSESGRRNRGIIAHYHKGATRVLPSHAESLNNRRHDSSGITVGVLVAITAHGPTLLERGTLRHRSGANSNPHHYCTPGRARTRLLVRQLLTRALVVPPQRSHSSRTSINCHRPD</sequence>
<dbReference type="EMBL" id="BGPR01042797">
    <property type="protein sequence ID" value="GBO19325.1"/>
    <property type="molecule type" value="Genomic_DNA"/>
</dbReference>
<proteinExistence type="predicted"/>
<evidence type="ECO:0008006" key="3">
    <source>
        <dbReference type="Google" id="ProtNLM"/>
    </source>
</evidence>
<comment type="caution">
    <text evidence="1">The sequence shown here is derived from an EMBL/GenBank/DDBJ whole genome shotgun (WGS) entry which is preliminary data.</text>
</comment>
<reference evidence="1 2" key="1">
    <citation type="journal article" date="2019" name="Sci. Rep.">
        <title>Orb-weaving spider Araneus ventricosus genome elucidates the spidroin gene catalogue.</title>
        <authorList>
            <person name="Kono N."/>
            <person name="Nakamura H."/>
            <person name="Ohtoshi R."/>
            <person name="Moran D.A.P."/>
            <person name="Shinohara A."/>
            <person name="Yoshida Y."/>
            <person name="Fujiwara M."/>
            <person name="Mori M."/>
            <person name="Tomita M."/>
            <person name="Arakawa K."/>
        </authorList>
    </citation>
    <scope>NUCLEOTIDE SEQUENCE [LARGE SCALE GENOMIC DNA]</scope>
</reference>
<dbReference type="Proteomes" id="UP000499080">
    <property type="component" value="Unassembled WGS sequence"/>
</dbReference>
<protein>
    <recommendedName>
        <fullName evidence="3">RNase H type-1 domain-containing protein</fullName>
    </recommendedName>
</protein>
<evidence type="ECO:0000313" key="1">
    <source>
        <dbReference type="EMBL" id="GBO19325.1"/>
    </source>
</evidence>
<organism evidence="1 2">
    <name type="scientific">Araneus ventricosus</name>
    <name type="common">Orbweaver spider</name>
    <name type="synonym">Epeira ventricosa</name>
    <dbReference type="NCBI Taxonomy" id="182803"/>
    <lineage>
        <taxon>Eukaryota</taxon>
        <taxon>Metazoa</taxon>
        <taxon>Ecdysozoa</taxon>
        <taxon>Arthropoda</taxon>
        <taxon>Chelicerata</taxon>
        <taxon>Arachnida</taxon>
        <taxon>Araneae</taxon>
        <taxon>Araneomorphae</taxon>
        <taxon>Entelegynae</taxon>
        <taxon>Araneoidea</taxon>
        <taxon>Araneidae</taxon>
        <taxon>Araneus</taxon>
    </lineage>
</organism>